<dbReference type="PIRSF" id="PIRSF037260">
    <property type="entry name" value="UPF0223"/>
    <property type="match status" value="1"/>
</dbReference>
<dbReference type="InterPro" id="IPR023324">
    <property type="entry name" value="BH2638-like_sf"/>
</dbReference>
<dbReference type="RefSeq" id="WP_137645504.1">
    <property type="nucleotide sequence ID" value="NZ_BAABRM010000019.1"/>
</dbReference>
<gene>
    <name evidence="2" type="ORF">ACFFGS_07305</name>
</gene>
<organism evidence="2 3">
    <name type="scientific">Lactiplantibacillus plajomi</name>
    <dbReference type="NCBI Taxonomy" id="1457217"/>
    <lineage>
        <taxon>Bacteria</taxon>
        <taxon>Bacillati</taxon>
        <taxon>Bacillota</taxon>
        <taxon>Bacilli</taxon>
        <taxon>Lactobacillales</taxon>
        <taxon>Lactobacillaceae</taxon>
        <taxon>Lactiplantibacillus</taxon>
    </lineage>
</organism>
<dbReference type="InterPro" id="IPR007920">
    <property type="entry name" value="UPF0223"/>
</dbReference>
<proteinExistence type="inferred from homology"/>
<evidence type="ECO:0000256" key="1">
    <source>
        <dbReference type="HAMAP-Rule" id="MF_01041"/>
    </source>
</evidence>
<accession>A0ABV6K385</accession>
<evidence type="ECO:0000313" key="2">
    <source>
        <dbReference type="EMBL" id="MFC0423928.1"/>
    </source>
</evidence>
<dbReference type="Pfam" id="PF05256">
    <property type="entry name" value="UPF0223"/>
    <property type="match status" value="1"/>
</dbReference>
<dbReference type="HAMAP" id="MF_01041">
    <property type="entry name" value="UPF0223"/>
    <property type="match status" value="1"/>
</dbReference>
<comment type="similarity">
    <text evidence="1">Belongs to the UPF0223 family.</text>
</comment>
<keyword evidence="3" id="KW-1185">Reference proteome</keyword>
<name>A0ABV6K385_9LACO</name>
<evidence type="ECO:0000313" key="3">
    <source>
        <dbReference type="Proteomes" id="UP001589855"/>
    </source>
</evidence>
<comment type="caution">
    <text evidence="2">The sequence shown here is derived from an EMBL/GenBank/DDBJ whole genome shotgun (WGS) entry which is preliminary data.</text>
</comment>
<dbReference type="NCBIfam" id="NF003353">
    <property type="entry name" value="PRK04387.1"/>
    <property type="match status" value="1"/>
</dbReference>
<reference evidence="2 3" key="1">
    <citation type="submission" date="2024-09" db="EMBL/GenBank/DDBJ databases">
        <authorList>
            <person name="Sun Q."/>
            <person name="Mori K."/>
        </authorList>
    </citation>
    <scope>NUCLEOTIDE SEQUENCE [LARGE SCALE GENOMIC DNA]</scope>
    <source>
        <strain evidence="2 3">TBRC 4575</strain>
    </source>
</reference>
<dbReference type="Gene3D" id="1.10.220.80">
    <property type="entry name" value="BH2638-like"/>
    <property type="match status" value="1"/>
</dbReference>
<dbReference type="SUPFAM" id="SSF158504">
    <property type="entry name" value="BH2638-like"/>
    <property type="match status" value="1"/>
</dbReference>
<dbReference type="Proteomes" id="UP001589855">
    <property type="component" value="Unassembled WGS sequence"/>
</dbReference>
<protein>
    <recommendedName>
        <fullName evidence="1">UPF0223 protein ACFFGS_07305</fullName>
    </recommendedName>
</protein>
<sequence>MTNNHDNYQYPLNDSWTTTEIITVTQFYGLVERANEQRVVTADFLAAYRAFKQVVPAKSEEKQLGRAFESASGYSIYRTVQAAQQATRQQFQYRG</sequence>
<dbReference type="EMBL" id="JBHLUK010000063">
    <property type="protein sequence ID" value="MFC0423928.1"/>
    <property type="molecule type" value="Genomic_DNA"/>
</dbReference>